<reference evidence="2" key="1">
    <citation type="submission" date="2023-03" db="EMBL/GenBank/DDBJ databases">
        <title>Massive genome expansion in bonnet fungi (Mycena s.s.) driven by repeated elements and novel gene families across ecological guilds.</title>
        <authorList>
            <consortium name="Lawrence Berkeley National Laboratory"/>
            <person name="Harder C.B."/>
            <person name="Miyauchi S."/>
            <person name="Viragh M."/>
            <person name="Kuo A."/>
            <person name="Thoen E."/>
            <person name="Andreopoulos B."/>
            <person name="Lu D."/>
            <person name="Skrede I."/>
            <person name="Drula E."/>
            <person name="Henrissat B."/>
            <person name="Morin E."/>
            <person name="Kohler A."/>
            <person name="Barry K."/>
            <person name="LaButti K."/>
            <person name="Morin E."/>
            <person name="Salamov A."/>
            <person name="Lipzen A."/>
            <person name="Mereny Z."/>
            <person name="Hegedus B."/>
            <person name="Baldrian P."/>
            <person name="Stursova M."/>
            <person name="Weitz H."/>
            <person name="Taylor A."/>
            <person name="Grigoriev I.V."/>
            <person name="Nagy L.G."/>
            <person name="Martin F."/>
            <person name="Kauserud H."/>
        </authorList>
    </citation>
    <scope>NUCLEOTIDE SEQUENCE</scope>
    <source>
        <strain evidence="2">CBHHK182m</strain>
    </source>
</reference>
<organism evidence="2 3">
    <name type="scientific">Mycena metata</name>
    <dbReference type="NCBI Taxonomy" id="1033252"/>
    <lineage>
        <taxon>Eukaryota</taxon>
        <taxon>Fungi</taxon>
        <taxon>Dikarya</taxon>
        <taxon>Basidiomycota</taxon>
        <taxon>Agaricomycotina</taxon>
        <taxon>Agaricomycetes</taxon>
        <taxon>Agaricomycetidae</taxon>
        <taxon>Agaricales</taxon>
        <taxon>Marasmiineae</taxon>
        <taxon>Mycenaceae</taxon>
        <taxon>Mycena</taxon>
    </lineage>
</organism>
<dbReference type="PANTHER" id="PTHR42695">
    <property type="entry name" value="GLUTAMINE AMIDOTRANSFERASE YLR126C-RELATED"/>
    <property type="match status" value="1"/>
</dbReference>
<dbReference type="InterPro" id="IPR029062">
    <property type="entry name" value="Class_I_gatase-like"/>
</dbReference>
<keyword evidence="3" id="KW-1185">Reference proteome</keyword>
<proteinExistence type="predicted"/>
<feature type="domain" description="Glutamine amidotransferase" evidence="1">
    <location>
        <begin position="25"/>
        <end position="217"/>
    </location>
</feature>
<dbReference type="InterPro" id="IPR044992">
    <property type="entry name" value="ChyE-like"/>
</dbReference>
<name>A0AAD7NP56_9AGAR</name>
<dbReference type="Gene3D" id="3.40.50.880">
    <property type="match status" value="1"/>
</dbReference>
<evidence type="ECO:0000313" key="3">
    <source>
        <dbReference type="Proteomes" id="UP001215598"/>
    </source>
</evidence>
<dbReference type="PROSITE" id="PS51273">
    <property type="entry name" value="GATASE_TYPE_1"/>
    <property type="match status" value="1"/>
</dbReference>
<sequence length="266" mass="28950">MSKSIAVLVCDTFSPIVLSEHGGYYVQITELLHGAGKQLGVQDIAEKCKLVEYDVRERMEYPTDEQLDGYAGLVITGSRASAYDDIEWINKLVDYTVHVATTKPKIKIVGICFGHQIVARALGGRCVKNDRWEVAPTPVSLTALGKEIFAVDKLFIEMMHQDHVPEVPPTFHLLGSTDVAVNQGMVRFNSPDAPLPSPVSLSDVHIFTVQGHPEFHEGIVSKLVAMRAQSGILDGPTSADAIRRAGWQNDGVGVVGKTMLGIYGIV</sequence>
<dbReference type="CDD" id="cd01741">
    <property type="entry name" value="GATase1_1"/>
    <property type="match status" value="1"/>
</dbReference>
<dbReference type="PANTHER" id="PTHR42695:SF5">
    <property type="entry name" value="GLUTAMINE AMIDOTRANSFERASE YLR126C-RELATED"/>
    <property type="match status" value="1"/>
</dbReference>
<dbReference type="Proteomes" id="UP001215598">
    <property type="component" value="Unassembled WGS sequence"/>
</dbReference>
<dbReference type="EMBL" id="JARKIB010000020">
    <property type="protein sequence ID" value="KAJ7768326.1"/>
    <property type="molecule type" value="Genomic_DNA"/>
</dbReference>
<dbReference type="Pfam" id="PF00117">
    <property type="entry name" value="GATase"/>
    <property type="match status" value="1"/>
</dbReference>
<protein>
    <submittedName>
        <fullName evidence="2">Class I glutamine amidotransferase-like protein</fullName>
    </submittedName>
</protein>
<dbReference type="GO" id="GO:0005829">
    <property type="term" value="C:cytosol"/>
    <property type="evidence" value="ECO:0007669"/>
    <property type="project" value="TreeGrafter"/>
</dbReference>
<dbReference type="GO" id="GO:0005634">
    <property type="term" value="C:nucleus"/>
    <property type="evidence" value="ECO:0007669"/>
    <property type="project" value="TreeGrafter"/>
</dbReference>
<gene>
    <name evidence="2" type="ORF">B0H16DRAFT_1519415</name>
</gene>
<keyword evidence="2" id="KW-0315">Glutamine amidotransferase</keyword>
<evidence type="ECO:0000313" key="2">
    <source>
        <dbReference type="EMBL" id="KAJ7768326.1"/>
    </source>
</evidence>
<comment type="caution">
    <text evidence="2">The sequence shown here is derived from an EMBL/GenBank/DDBJ whole genome shotgun (WGS) entry which is preliminary data.</text>
</comment>
<evidence type="ECO:0000259" key="1">
    <source>
        <dbReference type="Pfam" id="PF00117"/>
    </source>
</evidence>
<dbReference type="InterPro" id="IPR017926">
    <property type="entry name" value="GATASE"/>
</dbReference>
<dbReference type="AlphaFoldDB" id="A0AAD7NP56"/>
<dbReference type="SUPFAM" id="SSF52317">
    <property type="entry name" value="Class I glutamine amidotransferase-like"/>
    <property type="match status" value="1"/>
</dbReference>
<accession>A0AAD7NP56</accession>